<evidence type="ECO:0000313" key="9">
    <source>
        <dbReference type="EMBL" id="KIK09837.1"/>
    </source>
</evidence>
<accession>A0A0C9YHK2</accession>
<organism evidence="9 10">
    <name type="scientific">Laccaria amethystina LaAM-08-1</name>
    <dbReference type="NCBI Taxonomy" id="1095629"/>
    <lineage>
        <taxon>Eukaryota</taxon>
        <taxon>Fungi</taxon>
        <taxon>Dikarya</taxon>
        <taxon>Basidiomycota</taxon>
        <taxon>Agaricomycotina</taxon>
        <taxon>Agaricomycetes</taxon>
        <taxon>Agaricomycetidae</taxon>
        <taxon>Agaricales</taxon>
        <taxon>Agaricineae</taxon>
        <taxon>Hydnangiaceae</taxon>
        <taxon>Laccaria</taxon>
    </lineage>
</organism>
<gene>
    <name evidence="9" type="ORF">K443DRAFT_671152</name>
</gene>
<dbReference type="PANTHER" id="PTHR13044">
    <property type="entry name" value="ACTIVATING TRANSCRIPTION FACTOR ATF 4/5"/>
    <property type="match status" value="1"/>
</dbReference>
<reference evidence="10" key="2">
    <citation type="submission" date="2015-01" db="EMBL/GenBank/DDBJ databases">
        <title>Evolutionary Origins and Diversification of the Mycorrhizal Mutualists.</title>
        <authorList>
            <consortium name="DOE Joint Genome Institute"/>
            <consortium name="Mycorrhizal Genomics Consortium"/>
            <person name="Kohler A."/>
            <person name="Kuo A."/>
            <person name="Nagy L.G."/>
            <person name="Floudas D."/>
            <person name="Copeland A."/>
            <person name="Barry K.W."/>
            <person name="Cichocki N."/>
            <person name="Veneault-Fourrey C."/>
            <person name="LaButti K."/>
            <person name="Lindquist E.A."/>
            <person name="Lipzen A."/>
            <person name="Lundell T."/>
            <person name="Morin E."/>
            <person name="Murat C."/>
            <person name="Riley R."/>
            <person name="Ohm R."/>
            <person name="Sun H."/>
            <person name="Tunlid A."/>
            <person name="Henrissat B."/>
            <person name="Grigoriev I.V."/>
            <person name="Hibbett D.S."/>
            <person name="Martin F."/>
        </authorList>
    </citation>
    <scope>NUCLEOTIDE SEQUENCE [LARGE SCALE GENOMIC DNA]</scope>
    <source>
        <strain evidence="10">LaAM-08-1</strain>
    </source>
</reference>
<reference evidence="9 10" key="1">
    <citation type="submission" date="2014-04" db="EMBL/GenBank/DDBJ databases">
        <authorList>
            <consortium name="DOE Joint Genome Institute"/>
            <person name="Kuo A."/>
            <person name="Kohler A."/>
            <person name="Nagy L.G."/>
            <person name="Floudas D."/>
            <person name="Copeland A."/>
            <person name="Barry K.W."/>
            <person name="Cichocki N."/>
            <person name="Veneault-Fourrey C."/>
            <person name="LaButti K."/>
            <person name="Lindquist E.A."/>
            <person name="Lipzen A."/>
            <person name="Lundell T."/>
            <person name="Morin E."/>
            <person name="Murat C."/>
            <person name="Sun H."/>
            <person name="Tunlid A."/>
            <person name="Henrissat B."/>
            <person name="Grigoriev I.V."/>
            <person name="Hibbett D.S."/>
            <person name="Martin F."/>
            <person name="Nordberg H.P."/>
            <person name="Cantor M.N."/>
            <person name="Hua S.X."/>
        </authorList>
    </citation>
    <scope>NUCLEOTIDE SEQUENCE [LARGE SCALE GENOMIC DNA]</scope>
    <source>
        <strain evidence="9 10">LaAM-08-1</strain>
    </source>
</reference>
<dbReference type="SMART" id="SM00338">
    <property type="entry name" value="BRLZ"/>
    <property type="match status" value="1"/>
</dbReference>
<evidence type="ECO:0000256" key="5">
    <source>
        <dbReference type="ARBA" id="ARBA00023242"/>
    </source>
</evidence>
<keyword evidence="10" id="KW-1185">Reference proteome</keyword>
<dbReference type="GO" id="GO:0001228">
    <property type="term" value="F:DNA-binding transcription activator activity, RNA polymerase II-specific"/>
    <property type="evidence" value="ECO:0007669"/>
    <property type="project" value="TreeGrafter"/>
</dbReference>
<dbReference type="CDD" id="cd14705">
    <property type="entry name" value="bZIP_Zip1"/>
    <property type="match status" value="1"/>
</dbReference>
<dbReference type="EMBL" id="KN838537">
    <property type="protein sequence ID" value="KIK09837.1"/>
    <property type="molecule type" value="Genomic_DNA"/>
</dbReference>
<dbReference type="Gene3D" id="1.20.5.170">
    <property type="match status" value="1"/>
</dbReference>
<dbReference type="Pfam" id="PF07716">
    <property type="entry name" value="bZIP_2"/>
    <property type="match status" value="1"/>
</dbReference>
<dbReference type="InterPro" id="IPR046347">
    <property type="entry name" value="bZIP_sf"/>
</dbReference>
<dbReference type="Proteomes" id="UP000054477">
    <property type="component" value="Unassembled WGS sequence"/>
</dbReference>
<evidence type="ECO:0000256" key="7">
    <source>
        <dbReference type="SAM" id="MobiDB-lite"/>
    </source>
</evidence>
<keyword evidence="6" id="KW-0175">Coiled coil</keyword>
<keyword evidence="5" id="KW-0539">Nucleus</keyword>
<sequence length="322" mass="34674">MPPNLQGLNIVLPPQAQSDAHDLLSVQSYPDLAAQLDLWTNLTFDSDEPLGSRDEDKYRRKSLEIEDDLEGTRSPVTREKATHDGHVNVVTGTNLGSNQPAQHTTAHPSHQAFDLNAFLSGFGIDPFAVPPVHQQPAASTAPSLAQILALHANQTPGFHTAPTHLMPPYSATTRDRGSFARPAAPASVSDDGYPTAKRSRTRKASISSLNSPDEYREDTSSAGGNPLTASEDKRRRNTAASARFRLKKKEREAALEGKAKELETRVNELERECEGLRRENGWLKGLVVGVTGAAQGPVVAAPPAAVGMPTSGSKRRRDADSV</sequence>
<feature type="region of interest" description="Disordered" evidence="7">
    <location>
        <begin position="158"/>
        <end position="242"/>
    </location>
</feature>
<dbReference type="SUPFAM" id="SSF57959">
    <property type="entry name" value="Leucine zipper domain"/>
    <property type="match status" value="1"/>
</dbReference>
<keyword evidence="2" id="KW-0805">Transcription regulation</keyword>
<dbReference type="AlphaFoldDB" id="A0A0C9YHK2"/>
<protein>
    <recommendedName>
        <fullName evidence="8">BZIP domain-containing protein</fullName>
    </recommendedName>
</protein>
<feature type="coiled-coil region" evidence="6">
    <location>
        <begin position="245"/>
        <end position="279"/>
    </location>
</feature>
<dbReference type="STRING" id="1095629.A0A0C9YHK2"/>
<dbReference type="PROSITE" id="PS00036">
    <property type="entry name" value="BZIP_BASIC"/>
    <property type="match status" value="1"/>
</dbReference>
<dbReference type="PANTHER" id="PTHR13044:SF14">
    <property type="entry name" value="CRYPTOCEPHAL, ISOFORM A"/>
    <property type="match status" value="1"/>
</dbReference>
<keyword evidence="4" id="KW-0804">Transcription</keyword>
<dbReference type="OrthoDB" id="1939598at2759"/>
<keyword evidence="3" id="KW-0238">DNA-binding</keyword>
<feature type="region of interest" description="Disordered" evidence="7">
    <location>
        <begin position="303"/>
        <end position="322"/>
    </location>
</feature>
<dbReference type="GO" id="GO:0000977">
    <property type="term" value="F:RNA polymerase II transcription regulatory region sequence-specific DNA binding"/>
    <property type="evidence" value="ECO:0007669"/>
    <property type="project" value="TreeGrafter"/>
</dbReference>
<dbReference type="GO" id="GO:0005634">
    <property type="term" value="C:nucleus"/>
    <property type="evidence" value="ECO:0007669"/>
    <property type="project" value="UniProtKB-SubCell"/>
</dbReference>
<dbReference type="InterPro" id="IPR004827">
    <property type="entry name" value="bZIP"/>
</dbReference>
<feature type="domain" description="BZIP" evidence="8">
    <location>
        <begin position="231"/>
        <end position="290"/>
    </location>
</feature>
<evidence type="ECO:0000259" key="8">
    <source>
        <dbReference type="PROSITE" id="PS50217"/>
    </source>
</evidence>
<proteinExistence type="predicted"/>
<comment type="subcellular location">
    <subcellularLocation>
        <location evidence="1">Nucleus</location>
    </subcellularLocation>
</comment>
<evidence type="ECO:0000256" key="1">
    <source>
        <dbReference type="ARBA" id="ARBA00004123"/>
    </source>
</evidence>
<evidence type="ECO:0000256" key="2">
    <source>
        <dbReference type="ARBA" id="ARBA00023015"/>
    </source>
</evidence>
<dbReference type="PROSITE" id="PS50217">
    <property type="entry name" value="BZIP"/>
    <property type="match status" value="1"/>
</dbReference>
<dbReference type="HOGENOM" id="CLU_070132_0_0_1"/>
<evidence type="ECO:0000256" key="4">
    <source>
        <dbReference type="ARBA" id="ARBA00023163"/>
    </source>
</evidence>
<evidence type="ECO:0000256" key="6">
    <source>
        <dbReference type="SAM" id="Coils"/>
    </source>
</evidence>
<name>A0A0C9YHK2_9AGAR</name>
<evidence type="ECO:0000313" key="10">
    <source>
        <dbReference type="Proteomes" id="UP000054477"/>
    </source>
</evidence>
<evidence type="ECO:0000256" key="3">
    <source>
        <dbReference type="ARBA" id="ARBA00023125"/>
    </source>
</evidence>